<name>W6RHA0_9HYPH</name>
<evidence type="ECO:0000313" key="1">
    <source>
        <dbReference type="EMBL" id="CDM60184.1"/>
    </source>
</evidence>
<dbReference type="Proteomes" id="UP000019443">
    <property type="component" value="Unassembled WGS sequence"/>
</dbReference>
<accession>W6RHA0</accession>
<sequence>MTKRLKWRFPNLKRFCGQEPIAPFALRNLIVSSSQWHGRATHVRY</sequence>
<evidence type="ECO:0000313" key="2">
    <source>
        <dbReference type="Proteomes" id="UP000019443"/>
    </source>
</evidence>
<protein>
    <submittedName>
        <fullName evidence="1">Uncharacterized protein</fullName>
    </submittedName>
</protein>
<comment type="caution">
    <text evidence="1">The sequence shown here is derived from an EMBL/GenBank/DDBJ whole genome shotgun (WGS) entry which is preliminary data.</text>
</comment>
<organism evidence="1 2">
    <name type="scientific">Rhizobium favelukesii</name>
    <dbReference type="NCBI Taxonomy" id="348824"/>
    <lineage>
        <taxon>Bacteria</taxon>
        <taxon>Pseudomonadati</taxon>
        <taxon>Pseudomonadota</taxon>
        <taxon>Alphaproteobacteria</taxon>
        <taxon>Hyphomicrobiales</taxon>
        <taxon>Rhizobiaceae</taxon>
        <taxon>Rhizobium/Agrobacterium group</taxon>
        <taxon>Rhizobium</taxon>
    </lineage>
</organism>
<dbReference type="EMBL" id="CBYB010000013">
    <property type="protein sequence ID" value="CDM60184.1"/>
    <property type="molecule type" value="Genomic_DNA"/>
</dbReference>
<keyword evidence="1" id="KW-0614">Plasmid</keyword>
<reference evidence="1" key="1">
    <citation type="submission" date="2013-11" db="EMBL/GenBank/DDBJ databases">
        <title>Draft genome sequence of the broad-host-range Rhizobium sp. LPU83 strain, a member of the low-genetic diversity Oregon-like Rhizobium sp. group.</title>
        <authorList>
            <person name="Wibberg D."/>
            <person name="Puehler A."/>
            <person name="Schlueter A."/>
        </authorList>
    </citation>
    <scope>NUCLEOTIDE SEQUENCE [LARGE SCALE GENOMIC DNA]</scope>
    <source>
        <strain evidence="1">LPU83</strain>
        <plasmid evidence="1">pLPU83b</plasmid>
    </source>
</reference>
<proteinExistence type="predicted"/>
<dbReference type="AlphaFoldDB" id="W6RHA0"/>
<gene>
    <name evidence="1" type="ORF">LPU83_pLPU83b_0189</name>
</gene>
<keyword evidence="2" id="KW-1185">Reference proteome</keyword>
<geneLocation type="plasmid" evidence="1">
    <name>pLPU83b</name>
</geneLocation>